<reference evidence="5 6" key="1">
    <citation type="submission" date="2019-07" db="EMBL/GenBank/DDBJ databases">
        <authorList>
            <person name="Kim J."/>
        </authorList>
    </citation>
    <scope>NUCLEOTIDE SEQUENCE [LARGE SCALE GENOMIC DNA]</scope>
    <source>
        <strain evidence="6">dk17</strain>
    </source>
</reference>
<dbReference type="AlphaFoldDB" id="A0A563UEA3"/>
<sequence length="331" mass="37708">MKMKYTLLLLAQLFVMCTFAQTKDYQAEYIKGYRGGFIKDQESIDGALEFAVVGDFGRGGEYFQKDMAATLAKAVTGINASFIVSTGDNIYPDGVASVHDPLWNLSFENVFYQYPLHRPWYVVLGNHDYHQNPQAEVDYSQVSGRWNMPSRYYSMKQKVGPNAEALLVFIDTNPLEPSSYNSSYRDELIKQDSTKQKQWLEKVLSDTSSSIKWKIVIGHHPLYTAGNRALNKPEMRYALESVLEKYKVNVYISGHEHHLQYYHPPGKFTYHFISGAGSEANEQLKPRGPVDFFAPIQGFLTFSLTPDKLLMQAIDRNGKVLKKLTIPNKSK</sequence>
<evidence type="ECO:0000313" key="5">
    <source>
        <dbReference type="EMBL" id="TWR29623.1"/>
    </source>
</evidence>
<dbReference type="PANTHER" id="PTHR10161:SF14">
    <property type="entry name" value="TARTRATE-RESISTANT ACID PHOSPHATASE TYPE 5"/>
    <property type="match status" value="1"/>
</dbReference>
<proteinExistence type="predicted"/>
<dbReference type="InterPro" id="IPR029052">
    <property type="entry name" value="Metallo-depent_PP-like"/>
</dbReference>
<comment type="caution">
    <text evidence="5">The sequence shown here is derived from an EMBL/GenBank/DDBJ whole genome shotgun (WGS) entry which is preliminary data.</text>
</comment>
<feature type="signal peptide" evidence="3">
    <location>
        <begin position="1"/>
        <end position="20"/>
    </location>
</feature>
<evidence type="ECO:0000259" key="4">
    <source>
        <dbReference type="Pfam" id="PF00149"/>
    </source>
</evidence>
<evidence type="ECO:0000256" key="2">
    <source>
        <dbReference type="ARBA" id="ARBA00022801"/>
    </source>
</evidence>
<dbReference type="PANTHER" id="PTHR10161">
    <property type="entry name" value="TARTRATE-RESISTANT ACID PHOSPHATASE TYPE 5"/>
    <property type="match status" value="1"/>
</dbReference>
<dbReference type="Gene3D" id="3.60.21.10">
    <property type="match status" value="1"/>
</dbReference>
<evidence type="ECO:0000256" key="1">
    <source>
        <dbReference type="ARBA" id="ARBA00022729"/>
    </source>
</evidence>
<feature type="domain" description="Calcineurin-like phosphoesterase" evidence="4">
    <location>
        <begin position="50"/>
        <end position="258"/>
    </location>
</feature>
<dbReference type="RefSeq" id="WP_146381178.1">
    <property type="nucleotide sequence ID" value="NZ_VOEJ01000003.1"/>
</dbReference>
<feature type="chain" id="PRO_5022082925" evidence="3">
    <location>
        <begin position="21"/>
        <end position="331"/>
    </location>
</feature>
<dbReference type="InterPro" id="IPR051558">
    <property type="entry name" value="Metallophosphoesterase_PAP"/>
</dbReference>
<dbReference type="Proteomes" id="UP000320042">
    <property type="component" value="Unassembled WGS sequence"/>
</dbReference>
<dbReference type="OrthoDB" id="9809781at2"/>
<keyword evidence="2" id="KW-0378">Hydrolase</keyword>
<keyword evidence="6" id="KW-1185">Reference proteome</keyword>
<dbReference type="SUPFAM" id="SSF56300">
    <property type="entry name" value="Metallo-dependent phosphatases"/>
    <property type="match status" value="1"/>
</dbReference>
<evidence type="ECO:0000313" key="6">
    <source>
        <dbReference type="Proteomes" id="UP000320042"/>
    </source>
</evidence>
<dbReference type="InterPro" id="IPR004843">
    <property type="entry name" value="Calcineurin-like_PHP"/>
</dbReference>
<name>A0A563UEA3_9SPHI</name>
<dbReference type="Pfam" id="PF00149">
    <property type="entry name" value="Metallophos"/>
    <property type="match status" value="1"/>
</dbReference>
<keyword evidence="1 3" id="KW-0732">Signal</keyword>
<organism evidence="5 6">
    <name type="scientific">Mucilaginibacter pallidiroseus</name>
    <dbReference type="NCBI Taxonomy" id="2599295"/>
    <lineage>
        <taxon>Bacteria</taxon>
        <taxon>Pseudomonadati</taxon>
        <taxon>Bacteroidota</taxon>
        <taxon>Sphingobacteriia</taxon>
        <taxon>Sphingobacteriales</taxon>
        <taxon>Sphingobacteriaceae</taxon>
        <taxon>Mucilaginibacter</taxon>
    </lineage>
</organism>
<gene>
    <name evidence="5" type="ORF">FPZ43_07090</name>
</gene>
<evidence type="ECO:0000256" key="3">
    <source>
        <dbReference type="SAM" id="SignalP"/>
    </source>
</evidence>
<dbReference type="EMBL" id="VOEJ01000003">
    <property type="protein sequence ID" value="TWR29623.1"/>
    <property type="molecule type" value="Genomic_DNA"/>
</dbReference>
<dbReference type="GO" id="GO:0016787">
    <property type="term" value="F:hydrolase activity"/>
    <property type="evidence" value="ECO:0007669"/>
    <property type="project" value="UniProtKB-KW"/>
</dbReference>
<accession>A0A563UEA3</accession>
<protein>
    <submittedName>
        <fullName evidence="5">Acid phosphatase</fullName>
    </submittedName>
</protein>